<proteinExistence type="predicted"/>
<evidence type="ECO:0000313" key="2">
    <source>
        <dbReference type="Proteomes" id="UP000240830"/>
    </source>
</evidence>
<sequence>MNNRNIAAFDTEYYNLTCNYWAAAEHCQKKDIASLKSRRHALTKNKLQAAIKIPKHNNYRALIVQYHAQTFPNHVGRENDSREIKTLKY</sequence>
<reference evidence="1 2" key="1">
    <citation type="submission" date="2016-10" db="EMBL/GenBank/DDBJ databases">
        <title>The genome of Paramicrosporidium saccamoebae is the missing link in understanding Cryptomycota and Microsporidia evolution.</title>
        <authorList>
            <person name="Quandt C.A."/>
            <person name="Beaudet D."/>
            <person name="Corsaro D."/>
            <person name="Michel R."/>
            <person name="Corradi N."/>
            <person name="James T."/>
        </authorList>
    </citation>
    <scope>NUCLEOTIDE SEQUENCE [LARGE SCALE GENOMIC DNA]</scope>
    <source>
        <strain evidence="1 2">KSL3</strain>
    </source>
</reference>
<gene>
    <name evidence="1" type="ORF">PSACC_03355</name>
</gene>
<evidence type="ECO:0000313" key="1">
    <source>
        <dbReference type="EMBL" id="PJF16837.1"/>
    </source>
</evidence>
<dbReference type="AlphaFoldDB" id="A0A2H9TGD1"/>
<name>A0A2H9TGD1_9FUNG</name>
<comment type="caution">
    <text evidence="1">The sequence shown here is derived from an EMBL/GenBank/DDBJ whole genome shotgun (WGS) entry which is preliminary data.</text>
</comment>
<dbReference type="EMBL" id="MTSL01000205">
    <property type="protein sequence ID" value="PJF16837.1"/>
    <property type="molecule type" value="Genomic_DNA"/>
</dbReference>
<dbReference type="Proteomes" id="UP000240830">
    <property type="component" value="Unassembled WGS sequence"/>
</dbReference>
<protein>
    <submittedName>
        <fullName evidence="1">Uncharacterized protein</fullName>
    </submittedName>
</protein>
<organism evidence="1 2">
    <name type="scientific">Paramicrosporidium saccamoebae</name>
    <dbReference type="NCBI Taxonomy" id="1246581"/>
    <lineage>
        <taxon>Eukaryota</taxon>
        <taxon>Fungi</taxon>
        <taxon>Fungi incertae sedis</taxon>
        <taxon>Cryptomycota</taxon>
        <taxon>Cryptomycota incertae sedis</taxon>
        <taxon>Paramicrosporidium</taxon>
    </lineage>
</organism>
<keyword evidence="2" id="KW-1185">Reference proteome</keyword>
<accession>A0A2H9TGD1</accession>